<keyword evidence="5" id="KW-0677">Repeat</keyword>
<feature type="transmembrane region" description="Helical" evidence="11">
    <location>
        <begin position="422"/>
        <end position="442"/>
    </location>
</feature>
<keyword evidence="6" id="KW-0547">Nucleotide-binding</keyword>
<evidence type="ECO:0000256" key="3">
    <source>
        <dbReference type="ARBA" id="ARBA00022448"/>
    </source>
</evidence>
<sequence>MAVAFDTIRRQTWALTKKNYTVAVVRSFGWTLFRAYILPLIIVILLLEIPNFTKKTSHNGVGSPATVKSLADSIDSSRKLAIVQLANQTSDVQQVIKTITEPLGEDKIIRLSSADEVWDACNVDFHGNSNCHAVLTFRDSPGNGAVNDTWTYSIQVDPNRRSGGVVDVVNHDTLYENFWVPLQVAIDNAIANTTSMPEVYSYAMVDVDEAAKRTRQSYLETARVILGFAFFLSMLTVVHHASTMMSSEREFGLAQLVDAMGGGVAWPRIISYSLFFDLLYLPLWIIIGALIGHLLVPHTNMAIPIFWQIFAGWATTHSAVFATAFFRNSNAAVTIVFLVAFLLAVAATFVDNLGRTPPEVPEIAILSLLFPSMNYIFFLNFLLRFEILELPTTMGSPLPKGDVDTMFSSEAVRRWNYNVGPYLLWILLIIQIIVFPILAGLVEHWMNGNNRRRRDFNRHPDADGSHVAIEAAGLEKHYGPSIWRKMFCCGRGKPVVKAVDGLNLTSQKRQILCLLGPNGSGKTTTLDMIAGFQTPTGGSVNINALPSQIGVCPQKNILWDELTVFEHLVFWNTVKSGTDDAAALEKLVQMCDLVKKRNTLAKNLSGGMKRKLQLACMLVGGSSVCLMDEVTSGLDPISRRVIWNAVLGERSRRTMVFTTHFLDESEVLSDHIVIVSLGKVKCQGTPAELKNQYGAGYRVHLPKTADVSSITYPVVDHGDRYICRTPDSSSAARLLATLEDTKDSQNFITGPTIEDVFLKVSDEPHVVKDGNSDGGIVHEKPNEANPSSIPDQMPKPHTVFFRQFNALFTKRLIILRTQWWVYILTLAIPIIATYFLKDLLQTYKDGGYVGFQPPKCEDLVGRTNEPSVSSLYSASGVVVGPDQAANQSLLATGQRSFPGNVYFYYVSQYYNGLPVVVNNYDNFTKYIHDHAVNVTKGGIYIDNTTSPVLAISASAYDSVSFTNVFNMMRLNITTKMLVGDLRSVSSYEMSNSLLYNIIFCLLMAIYPAFFALYPTYERRSKVRALQYSNGIHALPLWSSYMVFDMMFVLIISVVCTALILTLDTEFWALGHLWLVQFLYGIAALLQSYIISTFSSSQPAALSWAMIIMMIEFVASMITLVVVGDSLAGDTVTLDGTTYALGLIFPIQNLLRAIALSLNLYIVRCRGTTAINDPGSIYAFGGPILLLIIQIIAFLGLLVWLDGTILHFSRTKTPQTDNERAAAGASGRPDVDTETARVEASKTDLLRMLHVSKRFGGTHAVEDVSLGLREGEILALLGPNGAGKTTSINMIRGDMSPSSGSILLEGVDVQKNKRQAQAHLGVCPQFDALDLLTVREHLVFYARCKGVPNVAQDVGYVLSRVGLSAHAGKRAARLSGGQKRKLSLAIALLGNPPVLLLDEPSFAMDAASKRVLWKTLEAVAPGRSVLLTTHSMEEADALATRAAIIARRLLSIGTTQELRKRHSNDYHVHLILKSAPLSTPEEMQRVADWVVQRFSGVRSQVTFEGENLGGQVRFRVPADAVVHDSGHDATVRDRADEGDDLVSPIENEGQGKSFVRHLIDTLEKNKEELGLDCYSIGAATMESVFLSVVKDSDAAEEEDEKKTIWQKMGFNRQ</sequence>
<feature type="transmembrane region" description="Helical" evidence="11">
    <location>
        <begin position="28"/>
        <end position="47"/>
    </location>
</feature>
<dbReference type="SUPFAM" id="SSF52540">
    <property type="entry name" value="P-loop containing nucleoside triphosphate hydrolases"/>
    <property type="match status" value="2"/>
</dbReference>
<dbReference type="GeneID" id="19266020"/>
<proteinExistence type="inferred from homology"/>
<protein>
    <recommendedName>
        <fullName evidence="12">ABC transporter domain-containing protein</fullName>
    </recommendedName>
</protein>
<feature type="transmembrane region" description="Helical" evidence="11">
    <location>
        <begin position="1174"/>
        <end position="1200"/>
    </location>
</feature>
<feature type="transmembrane region" description="Helical" evidence="11">
    <location>
        <begin position="1034"/>
        <end position="1060"/>
    </location>
</feature>
<dbReference type="InterPro" id="IPR003593">
    <property type="entry name" value="AAA+_ATPase"/>
</dbReference>
<evidence type="ECO:0000259" key="12">
    <source>
        <dbReference type="PROSITE" id="PS50893"/>
    </source>
</evidence>
<dbReference type="GO" id="GO:0016020">
    <property type="term" value="C:membrane"/>
    <property type="evidence" value="ECO:0007669"/>
    <property type="project" value="UniProtKB-SubCell"/>
</dbReference>
<evidence type="ECO:0000256" key="4">
    <source>
        <dbReference type="ARBA" id="ARBA00022692"/>
    </source>
</evidence>
<dbReference type="InterPro" id="IPR027417">
    <property type="entry name" value="P-loop_NTPase"/>
</dbReference>
<dbReference type="GO" id="GO:0005319">
    <property type="term" value="F:lipid transporter activity"/>
    <property type="evidence" value="ECO:0007669"/>
    <property type="project" value="TreeGrafter"/>
</dbReference>
<dbReference type="OMA" id="TYFEEHT"/>
<evidence type="ECO:0000313" key="14">
    <source>
        <dbReference type="Proteomes" id="UP000030651"/>
    </source>
</evidence>
<dbReference type="KEGG" id="pfy:PFICI_01007"/>
<feature type="domain" description="ABC transporter" evidence="12">
    <location>
        <begin position="1245"/>
        <end position="1470"/>
    </location>
</feature>
<dbReference type="InterPro" id="IPR013525">
    <property type="entry name" value="ABC2_TM"/>
</dbReference>
<feature type="transmembrane region" description="Helical" evidence="11">
    <location>
        <begin position="305"/>
        <end position="326"/>
    </location>
</feature>
<keyword evidence="3" id="KW-0813">Transport</keyword>
<feature type="domain" description="ABC transporter" evidence="12">
    <location>
        <begin position="469"/>
        <end position="702"/>
    </location>
</feature>
<reference evidence="14" key="1">
    <citation type="journal article" date="2015" name="BMC Genomics">
        <title>Genomic and transcriptomic analysis of the endophytic fungus Pestalotiopsis fici reveals its lifestyle and high potential for synthesis of natural products.</title>
        <authorList>
            <person name="Wang X."/>
            <person name="Zhang X."/>
            <person name="Liu L."/>
            <person name="Xiang M."/>
            <person name="Wang W."/>
            <person name="Sun X."/>
            <person name="Che Y."/>
            <person name="Guo L."/>
            <person name="Liu G."/>
            <person name="Guo L."/>
            <person name="Wang C."/>
            <person name="Yin W.B."/>
            <person name="Stadler M."/>
            <person name="Zhang X."/>
            <person name="Liu X."/>
        </authorList>
    </citation>
    <scope>NUCLEOTIDE SEQUENCE [LARGE SCALE GENOMIC DNA]</scope>
    <source>
        <strain evidence="14">W106-1 / CGMCC3.15140</strain>
    </source>
</reference>
<dbReference type="STRING" id="1229662.W3XMF8"/>
<dbReference type="InterPro" id="IPR003439">
    <property type="entry name" value="ABC_transporter-like_ATP-bd"/>
</dbReference>
<dbReference type="InParanoid" id="W3XMF8"/>
<comment type="similarity">
    <text evidence="2">Belongs to the ABC transporter superfamily. ABCA family.</text>
</comment>
<dbReference type="Pfam" id="PF00005">
    <property type="entry name" value="ABC_tran"/>
    <property type="match status" value="2"/>
</dbReference>
<feature type="transmembrane region" description="Helical" evidence="11">
    <location>
        <begin position="363"/>
        <end position="383"/>
    </location>
</feature>
<dbReference type="eggNOG" id="KOG0059">
    <property type="taxonomic scope" value="Eukaryota"/>
</dbReference>
<feature type="transmembrane region" description="Helical" evidence="11">
    <location>
        <begin position="1142"/>
        <end position="1162"/>
    </location>
</feature>
<feature type="transmembrane region" description="Helical" evidence="11">
    <location>
        <begin position="1066"/>
        <end position="1089"/>
    </location>
</feature>
<evidence type="ECO:0000313" key="13">
    <source>
        <dbReference type="EMBL" id="ETS87179.1"/>
    </source>
</evidence>
<evidence type="ECO:0000256" key="7">
    <source>
        <dbReference type="ARBA" id="ARBA00022840"/>
    </source>
</evidence>
<evidence type="ECO:0000256" key="11">
    <source>
        <dbReference type="SAM" id="Phobius"/>
    </source>
</evidence>
<evidence type="ECO:0000256" key="5">
    <source>
        <dbReference type="ARBA" id="ARBA00022737"/>
    </source>
</evidence>
<keyword evidence="14" id="KW-1185">Reference proteome</keyword>
<accession>W3XMF8</accession>
<feature type="transmembrane region" description="Helical" evidence="11">
    <location>
        <begin position="993"/>
        <end position="1013"/>
    </location>
</feature>
<keyword evidence="4 11" id="KW-0812">Transmembrane</keyword>
<evidence type="ECO:0000256" key="8">
    <source>
        <dbReference type="ARBA" id="ARBA00022989"/>
    </source>
</evidence>
<dbReference type="CDD" id="cd03263">
    <property type="entry name" value="ABC_subfamily_A"/>
    <property type="match status" value="2"/>
</dbReference>
<dbReference type="FunFam" id="3.40.50.300:FF:000335">
    <property type="entry name" value="ATP binding cassette subfamily A member 5"/>
    <property type="match status" value="1"/>
</dbReference>
<feature type="transmembrane region" description="Helical" evidence="11">
    <location>
        <begin position="222"/>
        <end position="241"/>
    </location>
</feature>
<dbReference type="PANTHER" id="PTHR19229">
    <property type="entry name" value="ATP-BINDING CASSETTE TRANSPORTER SUBFAMILY A ABCA"/>
    <property type="match status" value="1"/>
</dbReference>
<keyword evidence="7" id="KW-0067">ATP-binding</keyword>
<dbReference type="EMBL" id="KI912109">
    <property type="protein sequence ID" value="ETS87179.1"/>
    <property type="molecule type" value="Genomic_DNA"/>
</dbReference>
<evidence type="ECO:0000256" key="9">
    <source>
        <dbReference type="ARBA" id="ARBA00023136"/>
    </source>
</evidence>
<dbReference type="RefSeq" id="XP_007827779.1">
    <property type="nucleotide sequence ID" value="XM_007829588.1"/>
</dbReference>
<dbReference type="GO" id="GO:0005524">
    <property type="term" value="F:ATP binding"/>
    <property type="evidence" value="ECO:0007669"/>
    <property type="project" value="UniProtKB-KW"/>
</dbReference>
<feature type="transmembrane region" description="Helical" evidence="11">
    <location>
        <begin position="269"/>
        <end position="296"/>
    </location>
</feature>
<evidence type="ECO:0000256" key="2">
    <source>
        <dbReference type="ARBA" id="ARBA00008869"/>
    </source>
</evidence>
<dbReference type="Pfam" id="PF12698">
    <property type="entry name" value="ABC2_membrane_3"/>
    <property type="match status" value="1"/>
</dbReference>
<dbReference type="Proteomes" id="UP000030651">
    <property type="component" value="Unassembled WGS sequence"/>
</dbReference>
<dbReference type="InterPro" id="IPR017871">
    <property type="entry name" value="ABC_transporter-like_CS"/>
</dbReference>
<name>W3XMF8_PESFW</name>
<organism evidence="13 14">
    <name type="scientific">Pestalotiopsis fici (strain W106-1 / CGMCC3.15140)</name>
    <dbReference type="NCBI Taxonomy" id="1229662"/>
    <lineage>
        <taxon>Eukaryota</taxon>
        <taxon>Fungi</taxon>
        <taxon>Dikarya</taxon>
        <taxon>Ascomycota</taxon>
        <taxon>Pezizomycotina</taxon>
        <taxon>Sordariomycetes</taxon>
        <taxon>Xylariomycetidae</taxon>
        <taxon>Amphisphaeriales</taxon>
        <taxon>Sporocadaceae</taxon>
        <taxon>Pestalotiopsis</taxon>
    </lineage>
</organism>
<dbReference type="InterPro" id="IPR026082">
    <property type="entry name" value="ABCA"/>
</dbReference>
<comment type="subcellular location">
    <subcellularLocation>
        <location evidence="1">Membrane</location>
        <topology evidence="1">Multi-pass membrane protein</topology>
    </subcellularLocation>
</comment>
<dbReference type="HOGENOM" id="CLU_001640_2_0_1"/>
<dbReference type="GO" id="GO:0140359">
    <property type="term" value="F:ABC-type transporter activity"/>
    <property type="evidence" value="ECO:0007669"/>
    <property type="project" value="InterPro"/>
</dbReference>
<dbReference type="OrthoDB" id="8061355at2759"/>
<dbReference type="GO" id="GO:0016887">
    <property type="term" value="F:ATP hydrolysis activity"/>
    <property type="evidence" value="ECO:0007669"/>
    <property type="project" value="InterPro"/>
</dbReference>
<dbReference type="PROSITE" id="PS50893">
    <property type="entry name" value="ABC_TRANSPORTER_2"/>
    <property type="match status" value="2"/>
</dbReference>
<evidence type="ECO:0000256" key="6">
    <source>
        <dbReference type="ARBA" id="ARBA00022741"/>
    </source>
</evidence>
<feature type="region of interest" description="Disordered" evidence="10">
    <location>
        <begin position="1215"/>
        <end position="1235"/>
    </location>
</feature>
<dbReference type="Gene3D" id="3.40.50.300">
    <property type="entry name" value="P-loop containing nucleotide triphosphate hydrolases"/>
    <property type="match status" value="2"/>
</dbReference>
<dbReference type="PROSITE" id="PS00211">
    <property type="entry name" value="ABC_TRANSPORTER_1"/>
    <property type="match status" value="2"/>
</dbReference>
<feature type="transmembrane region" description="Helical" evidence="11">
    <location>
        <begin position="332"/>
        <end position="351"/>
    </location>
</feature>
<dbReference type="SMART" id="SM00382">
    <property type="entry name" value="AAA"/>
    <property type="match status" value="2"/>
</dbReference>
<keyword evidence="9 11" id="KW-0472">Membrane</keyword>
<keyword evidence="8 11" id="KW-1133">Transmembrane helix</keyword>
<dbReference type="PANTHER" id="PTHR19229:SF36">
    <property type="entry name" value="ATP-BINDING CASSETTE SUB-FAMILY A MEMBER 2"/>
    <property type="match status" value="1"/>
</dbReference>
<evidence type="ECO:0000256" key="10">
    <source>
        <dbReference type="SAM" id="MobiDB-lite"/>
    </source>
</evidence>
<feature type="transmembrane region" description="Helical" evidence="11">
    <location>
        <begin position="819"/>
        <end position="836"/>
    </location>
</feature>
<gene>
    <name evidence="13" type="ORF">PFICI_01007</name>
</gene>
<feature type="transmembrane region" description="Helical" evidence="11">
    <location>
        <begin position="1101"/>
        <end position="1122"/>
    </location>
</feature>
<evidence type="ECO:0000256" key="1">
    <source>
        <dbReference type="ARBA" id="ARBA00004141"/>
    </source>
</evidence>